<evidence type="ECO:0000313" key="3">
    <source>
        <dbReference type="Proteomes" id="UP000838756"/>
    </source>
</evidence>
<feature type="region of interest" description="Disordered" evidence="1">
    <location>
        <begin position="1"/>
        <end position="33"/>
    </location>
</feature>
<sequence>MDLERSRLRRPHKKAQGHKVGDGENYARSTSTIKSEMRRSVKLPLDLLKWFKGPRIDGRWVKRCWNGDPAPVNAAWVGSQQTTSNKSLGALETRSWILELPTKDLYPAVDINRLN</sequence>
<name>A0A8S4QLF6_9NEOP</name>
<gene>
    <name evidence="2" type="primary">jg265</name>
    <name evidence="2" type="ORF">PAEG_LOCUS3485</name>
</gene>
<comment type="caution">
    <text evidence="2">The sequence shown here is derived from an EMBL/GenBank/DDBJ whole genome shotgun (WGS) entry which is preliminary data.</text>
</comment>
<proteinExistence type="predicted"/>
<feature type="compositionally biased region" description="Basic residues" evidence="1">
    <location>
        <begin position="7"/>
        <end position="17"/>
    </location>
</feature>
<evidence type="ECO:0000256" key="1">
    <source>
        <dbReference type="SAM" id="MobiDB-lite"/>
    </source>
</evidence>
<evidence type="ECO:0000313" key="2">
    <source>
        <dbReference type="EMBL" id="CAH2212351.1"/>
    </source>
</evidence>
<protein>
    <submittedName>
        <fullName evidence="2">Jg265 protein</fullName>
    </submittedName>
</protein>
<keyword evidence="3" id="KW-1185">Reference proteome</keyword>
<dbReference type="Proteomes" id="UP000838756">
    <property type="component" value="Unassembled WGS sequence"/>
</dbReference>
<reference evidence="2" key="1">
    <citation type="submission" date="2022-03" db="EMBL/GenBank/DDBJ databases">
        <authorList>
            <person name="Lindestad O."/>
        </authorList>
    </citation>
    <scope>NUCLEOTIDE SEQUENCE</scope>
</reference>
<dbReference type="EMBL" id="CAKXAJ010011187">
    <property type="protein sequence ID" value="CAH2212351.1"/>
    <property type="molecule type" value="Genomic_DNA"/>
</dbReference>
<organism evidence="2 3">
    <name type="scientific">Pararge aegeria aegeria</name>
    <dbReference type="NCBI Taxonomy" id="348720"/>
    <lineage>
        <taxon>Eukaryota</taxon>
        <taxon>Metazoa</taxon>
        <taxon>Ecdysozoa</taxon>
        <taxon>Arthropoda</taxon>
        <taxon>Hexapoda</taxon>
        <taxon>Insecta</taxon>
        <taxon>Pterygota</taxon>
        <taxon>Neoptera</taxon>
        <taxon>Endopterygota</taxon>
        <taxon>Lepidoptera</taxon>
        <taxon>Glossata</taxon>
        <taxon>Ditrysia</taxon>
        <taxon>Papilionoidea</taxon>
        <taxon>Nymphalidae</taxon>
        <taxon>Satyrinae</taxon>
        <taxon>Satyrini</taxon>
        <taxon>Parargina</taxon>
        <taxon>Pararge</taxon>
    </lineage>
</organism>
<accession>A0A8S4QLF6</accession>
<dbReference type="AlphaFoldDB" id="A0A8S4QLF6"/>